<evidence type="ECO:0000256" key="8">
    <source>
        <dbReference type="ARBA" id="ARBA00022692"/>
    </source>
</evidence>
<feature type="transmembrane region" description="Helical" evidence="17">
    <location>
        <begin position="327"/>
        <end position="348"/>
    </location>
</feature>
<feature type="domain" description="NADH:ubiquinone oxidoreductase chain 4 N-terminal" evidence="19">
    <location>
        <begin position="1"/>
        <end position="94"/>
    </location>
</feature>
<evidence type="ECO:0000256" key="11">
    <source>
        <dbReference type="ARBA" id="ARBA00022989"/>
    </source>
</evidence>
<dbReference type="PRINTS" id="PR01437">
    <property type="entry name" value="NUOXDRDTASE4"/>
</dbReference>
<dbReference type="GO" id="GO:0042773">
    <property type="term" value="P:ATP synthesis coupled electron transport"/>
    <property type="evidence" value="ECO:0007669"/>
    <property type="project" value="InterPro"/>
</dbReference>
<evidence type="ECO:0000256" key="4">
    <source>
        <dbReference type="ARBA" id="ARBA00012944"/>
    </source>
</evidence>
<keyword evidence="10 17" id="KW-0249">Electron transport</keyword>
<feature type="transmembrane region" description="Helical" evidence="17">
    <location>
        <begin position="75"/>
        <end position="95"/>
    </location>
</feature>
<evidence type="ECO:0000259" key="18">
    <source>
        <dbReference type="Pfam" id="PF00361"/>
    </source>
</evidence>
<evidence type="ECO:0000256" key="16">
    <source>
        <dbReference type="ARBA" id="ARBA00049551"/>
    </source>
</evidence>
<feature type="transmembrane region" description="Helical" evidence="17">
    <location>
        <begin position="172"/>
        <end position="196"/>
    </location>
</feature>
<feature type="transmembrane region" description="Helical" evidence="17">
    <location>
        <begin position="296"/>
        <end position="315"/>
    </location>
</feature>
<dbReference type="Pfam" id="PF00361">
    <property type="entry name" value="Proton_antipo_M"/>
    <property type="match status" value="1"/>
</dbReference>
<dbReference type="InterPro" id="IPR001750">
    <property type="entry name" value="ND/Mrp_TM"/>
</dbReference>
<dbReference type="InterPro" id="IPR000260">
    <property type="entry name" value="NADH4_N"/>
</dbReference>
<dbReference type="GO" id="GO:0031966">
    <property type="term" value="C:mitochondrial membrane"/>
    <property type="evidence" value="ECO:0007669"/>
    <property type="project" value="UniProtKB-SubCell"/>
</dbReference>
<evidence type="ECO:0000256" key="3">
    <source>
        <dbReference type="ARBA" id="ARBA00009025"/>
    </source>
</evidence>
<evidence type="ECO:0000256" key="10">
    <source>
        <dbReference type="ARBA" id="ARBA00022982"/>
    </source>
</evidence>
<feature type="transmembrane region" description="Helical" evidence="17">
    <location>
        <begin position="50"/>
        <end position="68"/>
    </location>
</feature>
<feature type="transmembrane region" description="Helical" evidence="17">
    <location>
        <begin position="413"/>
        <end position="436"/>
    </location>
</feature>
<evidence type="ECO:0000256" key="6">
    <source>
        <dbReference type="ARBA" id="ARBA00022448"/>
    </source>
</evidence>
<evidence type="ECO:0000256" key="13">
    <source>
        <dbReference type="ARBA" id="ARBA00023075"/>
    </source>
</evidence>
<dbReference type="PANTHER" id="PTHR43507:SF20">
    <property type="entry name" value="NADH-UBIQUINONE OXIDOREDUCTASE CHAIN 4"/>
    <property type="match status" value="1"/>
</dbReference>
<proteinExistence type="inferred from homology"/>
<keyword evidence="9" id="KW-1278">Translocase</keyword>
<dbReference type="GO" id="GO:0003954">
    <property type="term" value="F:NADH dehydrogenase activity"/>
    <property type="evidence" value="ECO:0007669"/>
    <property type="project" value="TreeGrafter"/>
</dbReference>
<keyword evidence="7 17" id="KW-0679">Respiratory chain</keyword>
<dbReference type="RefSeq" id="YP_009164821.1">
    <property type="nucleotide sequence ID" value="NC_027855.1"/>
</dbReference>
<evidence type="ECO:0000256" key="14">
    <source>
        <dbReference type="ARBA" id="ARBA00023128"/>
    </source>
</evidence>
<dbReference type="GO" id="GO:0008137">
    <property type="term" value="F:NADH dehydrogenase (ubiquinone) activity"/>
    <property type="evidence" value="ECO:0007669"/>
    <property type="project" value="UniProtKB-UniRule"/>
</dbReference>
<dbReference type="InterPro" id="IPR003918">
    <property type="entry name" value="NADH_UbQ_OxRdtase"/>
</dbReference>
<sequence>MTLSLILMTLPLKKWKLILFSLSTMLPLSFIKIPLHSSTYMYSNFLTMDLMTFCLISLSILITTLMLLASSNIKININLFTFLIMTLLFFLLLTFLSPNMILFYISFETTIIPTFLIITYWGIQPERLSSTLYLIFYTLGASIPLLLILMKLNNQFMTLSFWMMSYIQPNLPFLWILILLGAFLVKLPMFMIHLWLPKAHVEAPLAGSMILAAVLLKLGGYGLMRMFHLFYKSLNKMIPILMSISLMGGIITGILCIMQTDMKALVAYSSVCHMSLLLGGAITLTQWGTSGAMSMMISHGLCSSSMFQLVTLLYSSTHTRSLILTRGMLSLFPSLILWWFLMSANNMAAPPSMNLFSEISLLMGLLSWSYLILIPFMMISFISASYSLILFSTTSHGLPLMNSPQCNFYPRDYLSIFLHWLPLNILIIKMDLMMMWP</sequence>
<dbReference type="EMBL" id="KR024030">
    <property type="protein sequence ID" value="AKU46797.1"/>
    <property type="molecule type" value="Genomic_DNA"/>
</dbReference>
<dbReference type="GO" id="GO:0048039">
    <property type="term" value="F:ubiquinone binding"/>
    <property type="evidence" value="ECO:0007669"/>
    <property type="project" value="TreeGrafter"/>
</dbReference>
<evidence type="ECO:0000259" key="19">
    <source>
        <dbReference type="Pfam" id="PF01059"/>
    </source>
</evidence>
<comment type="subcellular location">
    <subcellularLocation>
        <location evidence="2 17">Mitochondrion membrane</location>
        <topology evidence="2 17">Multi-pass membrane protein</topology>
    </subcellularLocation>
</comment>
<gene>
    <name evidence="20" type="primary">ND4</name>
</gene>
<keyword evidence="13 17" id="KW-0830">Ubiquinone</keyword>
<keyword evidence="12 17" id="KW-0520">NAD</keyword>
<feature type="transmembrane region" description="Helical" evidence="17">
    <location>
        <begin position="17"/>
        <end position="35"/>
    </location>
</feature>
<feature type="transmembrane region" description="Helical" evidence="17">
    <location>
        <begin position="237"/>
        <end position="258"/>
    </location>
</feature>
<comment type="function">
    <text evidence="17">Core subunit of the mitochondrial membrane respiratory chain NADH dehydrogenase (Complex I) which catalyzes electron transfer from NADH through the respiratory chain, using ubiquinone as an electron acceptor. Essential for the catalytic activity and assembly of complex I.</text>
</comment>
<keyword evidence="6 17" id="KW-0813">Transport</keyword>
<name>A0A0K1LW86_TITSE</name>
<evidence type="ECO:0000256" key="2">
    <source>
        <dbReference type="ARBA" id="ARBA00004225"/>
    </source>
</evidence>
<dbReference type="GO" id="GO:0015990">
    <property type="term" value="P:electron transport coupled proton transport"/>
    <property type="evidence" value="ECO:0007669"/>
    <property type="project" value="TreeGrafter"/>
</dbReference>
<dbReference type="PANTHER" id="PTHR43507">
    <property type="entry name" value="NADH-UBIQUINONE OXIDOREDUCTASE CHAIN 4"/>
    <property type="match status" value="1"/>
</dbReference>
<keyword evidence="11 17" id="KW-1133">Transmembrane helix</keyword>
<feature type="transmembrane region" description="Helical" evidence="17">
    <location>
        <begin position="208"/>
        <end position="231"/>
    </location>
</feature>
<feature type="transmembrane region" description="Helical" evidence="17">
    <location>
        <begin position="132"/>
        <end position="152"/>
    </location>
</feature>
<feature type="transmembrane region" description="Helical" evidence="17">
    <location>
        <begin position="265"/>
        <end position="284"/>
    </location>
</feature>
<comment type="function">
    <text evidence="1">Core subunit of the mitochondrial membrane respiratory chain NADH dehydrogenase (Complex I) that is believed to belong to the minimal assembly required for catalysis. Complex I functions in the transfer of electrons from NADH to the respiratory chain. The immediate electron acceptor for the enzyme is believed to be ubiquinone.</text>
</comment>
<evidence type="ECO:0000256" key="7">
    <source>
        <dbReference type="ARBA" id="ARBA00022660"/>
    </source>
</evidence>
<dbReference type="GeneID" id="25769017"/>
<dbReference type="EC" id="7.1.1.2" evidence="4 17"/>
<evidence type="ECO:0000256" key="1">
    <source>
        <dbReference type="ARBA" id="ARBA00003257"/>
    </source>
</evidence>
<feature type="transmembrane region" description="Helical" evidence="17">
    <location>
        <begin position="101"/>
        <end position="123"/>
    </location>
</feature>
<dbReference type="CTD" id="4538"/>
<dbReference type="AlphaFoldDB" id="A0A0K1LW86"/>
<feature type="domain" description="NADH:quinone oxidoreductase/Mrp antiporter transmembrane" evidence="18">
    <location>
        <begin position="97"/>
        <end position="382"/>
    </location>
</feature>
<evidence type="ECO:0000256" key="17">
    <source>
        <dbReference type="RuleBase" id="RU003297"/>
    </source>
</evidence>
<keyword evidence="8 17" id="KW-0812">Transmembrane</keyword>
<evidence type="ECO:0000256" key="12">
    <source>
        <dbReference type="ARBA" id="ARBA00023027"/>
    </source>
</evidence>
<evidence type="ECO:0000256" key="9">
    <source>
        <dbReference type="ARBA" id="ARBA00022967"/>
    </source>
</evidence>
<keyword evidence="15 17" id="KW-0472">Membrane</keyword>
<comment type="catalytic activity">
    <reaction evidence="16 17">
        <text>a ubiquinone + NADH + 5 H(+)(in) = a ubiquinol + NAD(+) + 4 H(+)(out)</text>
        <dbReference type="Rhea" id="RHEA:29091"/>
        <dbReference type="Rhea" id="RHEA-COMP:9565"/>
        <dbReference type="Rhea" id="RHEA-COMP:9566"/>
        <dbReference type="ChEBI" id="CHEBI:15378"/>
        <dbReference type="ChEBI" id="CHEBI:16389"/>
        <dbReference type="ChEBI" id="CHEBI:17976"/>
        <dbReference type="ChEBI" id="CHEBI:57540"/>
        <dbReference type="ChEBI" id="CHEBI:57945"/>
        <dbReference type="EC" id="7.1.1.2"/>
    </reaction>
</comment>
<geneLocation type="mitochondrion" evidence="20"/>
<accession>A0A0K1LW86</accession>
<dbReference type="Pfam" id="PF01059">
    <property type="entry name" value="Oxidored_q5_N"/>
    <property type="match status" value="1"/>
</dbReference>
<evidence type="ECO:0000256" key="15">
    <source>
        <dbReference type="ARBA" id="ARBA00023136"/>
    </source>
</evidence>
<evidence type="ECO:0000313" key="20">
    <source>
        <dbReference type="EMBL" id="AKU46797.1"/>
    </source>
</evidence>
<reference evidence="20" key="1">
    <citation type="journal article" date="2015" name="Mitochondrial DNA">
        <title>Many unique characteristics revealed by the complete mitochondrial genome of the scorpion Tityus serrulatus (Lutz e Mello 1922) (Chelicerata; Arachnida).</title>
        <authorList>
            <person name="Martins A.P.V."/>
            <person name="Carmo A.O."/>
            <person name="Kalapothakis E."/>
        </authorList>
    </citation>
    <scope>NUCLEOTIDE SEQUENCE</scope>
</reference>
<feature type="transmembrane region" description="Helical" evidence="17">
    <location>
        <begin position="368"/>
        <end position="392"/>
    </location>
</feature>
<organism evidence="20">
    <name type="scientific">Tityus serrulatus</name>
    <name type="common">Brazilian yellow scorpion</name>
    <dbReference type="NCBI Taxonomy" id="6887"/>
    <lineage>
        <taxon>Eukaryota</taxon>
        <taxon>Metazoa</taxon>
        <taxon>Ecdysozoa</taxon>
        <taxon>Arthropoda</taxon>
        <taxon>Chelicerata</taxon>
        <taxon>Arachnida</taxon>
        <taxon>Scorpiones</taxon>
        <taxon>Buthida</taxon>
        <taxon>Buthoidea</taxon>
        <taxon>Buthidae</taxon>
        <taxon>Tityus</taxon>
    </lineage>
</organism>
<protein>
    <recommendedName>
        <fullName evidence="5 17">NADH-ubiquinone oxidoreductase chain 4</fullName>
        <ecNumber evidence="4 17">7.1.1.2</ecNumber>
    </recommendedName>
</protein>
<comment type="similarity">
    <text evidence="3 17">Belongs to the complex I subunit 4 family.</text>
</comment>
<evidence type="ECO:0000256" key="5">
    <source>
        <dbReference type="ARBA" id="ARBA00021006"/>
    </source>
</evidence>
<keyword evidence="14 17" id="KW-0496">Mitochondrion</keyword>